<name>A0A4P6Q272_9ACTN</name>
<dbReference type="EMBL" id="CP036455">
    <property type="protein sequence ID" value="QBI54240.1"/>
    <property type="molecule type" value="Genomic_DNA"/>
</dbReference>
<sequence>MPAASPPTAAVRSFVTLAAMLDPLIDRAALPADASLAQVVDAVHRIPFGPPSAPSAQATLDEWRGTGTTKHELLAAALQRGWPQTRPTLVHRVHRCTPEHARERFGDEAAAAVPEDGLWDVHRYLLVELGGERVVLDVTYPSMPGWDGSSSMEVAAGEGTDHEAGPDPDRELRVLEAAHCDPRSRQSFVTALTASLASV</sequence>
<evidence type="ECO:0000313" key="3">
    <source>
        <dbReference type="Proteomes" id="UP000292235"/>
    </source>
</evidence>
<gene>
    <name evidence="2" type="ORF">EKD16_12285</name>
</gene>
<feature type="compositionally biased region" description="Basic and acidic residues" evidence="1">
    <location>
        <begin position="159"/>
        <end position="168"/>
    </location>
</feature>
<feature type="region of interest" description="Disordered" evidence="1">
    <location>
        <begin position="149"/>
        <end position="168"/>
    </location>
</feature>
<organism evidence="2 3">
    <name type="scientific">Streptomonospora litoralis</name>
    <dbReference type="NCBI Taxonomy" id="2498135"/>
    <lineage>
        <taxon>Bacteria</taxon>
        <taxon>Bacillati</taxon>
        <taxon>Actinomycetota</taxon>
        <taxon>Actinomycetes</taxon>
        <taxon>Streptosporangiales</taxon>
        <taxon>Nocardiopsidaceae</taxon>
        <taxon>Streptomonospora</taxon>
    </lineage>
</organism>
<evidence type="ECO:0000313" key="2">
    <source>
        <dbReference type="EMBL" id="QBI54240.1"/>
    </source>
</evidence>
<protein>
    <submittedName>
        <fullName evidence="2">Uncharacterized protein</fullName>
    </submittedName>
</protein>
<evidence type="ECO:0000256" key="1">
    <source>
        <dbReference type="SAM" id="MobiDB-lite"/>
    </source>
</evidence>
<proteinExistence type="predicted"/>
<dbReference type="KEGG" id="strr:EKD16_12285"/>
<accession>A0A4P6Q272</accession>
<reference evidence="2 3" key="1">
    <citation type="submission" date="2019-02" db="EMBL/GenBank/DDBJ databases">
        <authorList>
            <person name="Khodamoradi S."/>
            <person name="Hahnke R.L."/>
            <person name="Kaempfer P."/>
            <person name="Schumann P."/>
            <person name="Rohde M."/>
            <person name="Steinert M."/>
            <person name="Luzhetskyy A."/>
            <person name="Wink J."/>
            <person name="Ruckert C."/>
        </authorList>
    </citation>
    <scope>NUCLEOTIDE SEQUENCE [LARGE SCALE GENOMIC DNA]</scope>
    <source>
        <strain evidence="2 3">M2</strain>
    </source>
</reference>
<dbReference type="Proteomes" id="UP000292235">
    <property type="component" value="Chromosome"/>
</dbReference>
<keyword evidence="3" id="KW-1185">Reference proteome</keyword>
<dbReference type="AlphaFoldDB" id="A0A4P6Q272"/>